<gene>
    <name evidence="1" type="ORF">ABB37_01649</name>
</gene>
<dbReference type="EMBL" id="LGTL01000002">
    <property type="protein sequence ID" value="KPA85316.1"/>
    <property type="molecule type" value="Genomic_DNA"/>
</dbReference>
<reference evidence="1 2" key="1">
    <citation type="submission" date="2015-07" db="EMBL/GenBank/DDBJ databases">
        <title>High-quality genome of monoxenous trypanosomatid Leptomonas pyrrhocoris.</title>
        <authorList>
            <person name="Flegontov P."/>
            <person name="Butenko A."/>
            <person name="Firsov S."/>
            <person name="Vlcek C."/>
            <person name="Logacheva M.D."/>
            <person name="Field M."/>
            <person name="Filatov D."/>
            <person name="Flegontova O."/>
            <person name="Gerasimov E."/>
            <person name="Jackson A.P."/>
            <person name="Kelly S."/>
            <person name="Opperdoes F."/>
            <person name="O'Reilly A."/>
            <person name="Votypka J."/>
            <person name="Yurchenko V."/>
            <person name="Lukes J."/>
        </authorList>
    </citation>
    <scope>NUCLEOTIDE SEQUENCE [LARGE SCALE GENOMIC DNA]</scope>
    <source>
        <strain evidence="1">H10</strain>
    </source>
</reference>
<name>A0A0M9G9D9_LEPPY</name>
<accession>A0A0M9G9D9</accession>
<protein>
    <submittedName>
        <fullName evidence="1">Uncharacterized protein</fullName>
    </submittedName>
</protein>
<dbReference type="AlphaFoldDB" id="A0A0M9G9D9"/>
<dbReference type="GeneID" id="26901944"/>
<proteinExistence type="predicted"/>
<evidence type="ECO:0000313" key="1">
    <source>
        <dbReference type="EMBL" id="KPA85316.1"/>
    </source>
</evidence>
<dbReference type="Proteomes" id="UP000037923">
    <property type="component" value="Unassembled WGS sequence"/>
</dbReference>
<dbReference type="VEuPathDB" id="TriTrypDB:LpyrH10_02_6230"/>
<dbReference type="RefSeq" id="XP_015663755.1">
    <property type="nucleotide sequence ID" value="XM_015798235.1"/>
</dbReference>
<organism evidence="1 2">
    <name type="scientific">Leptomonas pyrrhocoris</name>
    <name type="common">Firebug parasite</name>
    <dbReference type="NCBI Taxonomy" id="157538"/>
    <lineage>
        <taxon>Eukaryota</taxon>
        <taxon>Discoba</taxon>
        <taxon>Euglenozoa</taxon>
        <taxon>Kinetoplastea</taxon>
        <taxon>Metakinetoplastina</taxon>
        <taxon>Trypanosomatida</taxon>
        <taxon>Trypanosomatidae</taxon>
        <taxon>Leishmaniinae</taxon>
        <taxon>Leptomonas</taxon>
    </lineage>
</organism>
<evidence type="ECO:0000313" key="2">
    <source>
        <dbReference type="Proteomes" id="UP000037923"/>
    </source>
</evidence>
<sequence>MELKQQQQQQQQERQRQLQFLLLWEWMELKQQQQLQWLGFFFQRLNHHFHRRGDAQVDGGVQRRCSAQRSSNYQNVLREEGCRRHRNACRWRRRGEERERPLAACRGPCQCGRQRQPPQFCLRHDGWGGAGRFREGCERRPH</sequence>
<comment type="caution">
    <text evidence="1">The sequence shown here is derived from an EMBL/GenBank/DDBJ whole genome shotgun (WGS) entry which is preliminary data.</text>
</comment>
<keyword evidence="2" id="KW-1185">Reference proteome</keyword>